<keyword evidence="7" id="KW-0862">Zinc</keyword>
<dbReference type="InterPro" id="IPR001841">
    <property type="entry name" value="Znf_RING"/>
</dbReference>
<dbReference type="Gene3D" id="3.40.50.10810">
    <property type="entry name" value="Tandem AAA-ATPase domain"/>
    <property type="match status" value="1"/>
</dbReference>
<evidence type="ECO:0000259" key="12">
    <source>
        <dbReference type="PROSITE" id="PS51192"/>
    </source>
</evidence>
<dbReference type="GO" id="GO:0005524">
    <property type="term" value="F:ATP binding"/>
    <property type="evidence" value="ECO:0007669"/>
    <property type="project" value="UniProtKB-KW"/>
</dbReference>
<dbReference type="GO" id="GO:0000724">
    <property type="term" value="P:double-strand break repair via homologous recombination"/>
    <property type="evidence" value="ECO:0007669"/>
    <property type="project" value="TreeGrafter"/>
</dbReference>
<dbReference type="GO" id="GO:0008270">
    <property type="term" value="F:zinc ion binding"/>
    <property type="evidence" value="ECO:0007669"/>
    <property type="project" value="UniProtKB-KW"/>
</dbReference>
<keyword evidence="4 9" id="KW-0863">Zinc-finger</keyword>
<keyword evidence="5" id="KW-0378">Hydrolase</keyword>
<dbReference type="InterPro" id="IPR027417">
    <property type="entry name" value="P-loop_NTPase"/>
</dbReference>
<gene>
    <name evidence="14" type="ORF">MKZ38_000109</name>
</gene>
<feature type="compositionally biased region" description="Polar residues" evidence="10">
    <location>
        <begin position="14"/>
        <end position="29"/>
    </location>
</feature>
<dbReference type="PROSITE" id="PS51194">
    <property type="entry name" value="HELICASE_CTER"/>
    <property type="match status" value="1"/>
</dbReference>
<dbReference type="Pfam" id="PF00271">
    <property type="entry name" value="Helicase_C"/>
    <property type="match status" value="1"/>
</dbReference>
<evidence type="ECO:0000256" key="8">
    <source>
        <dbReference type="ARBA" id="ARBA00022840"/>
    </source>
</evidence>
<dbReference type="InterPro" id="IPR050628">
    <property type="entry name" value="SNF2_RAD54_helicase_TF"/>
</dbReference>
<evidence type="ECO:0000256" key="10">
    <source>
        <dbReference type="SAM" id="MobiDB-lite"/>
    </source>
</evidence>
<dbReference type="GO" id="GO:0005737">
    <property type="term" value="C:cytoplasm"/>
    <property type="evidence" value="ECO:0007669"/>
    <property type="project" value="TreeGrafter"/>
</dbReference>
<keyword evidence="6" id="KW-0347">Helicase</keyword>
<evidence type="ECO:0000313" key="14">
    <source>
        <dbReference type="EMBL" id="KAJ2902755.1"/>
    </source>
</evidence>
<evidence type="ECO:0000256" key="4">
    <source>
        <dbReference type="ARBA" id="ARBA00022771"/>
    </source>
</evidence>
<evidence type="ECO:0000256" key="6">
    <source>
        <dbReference type="ARBA" id="ARBA00022806"/>
    </source>
</evidence>
<protein>
    <submittedName>
        <fullName evidence="14">Uncharacterized protein</fullName>
    </submittedName>
</protein>
<feature type="region of interest" description="Disordered" evidence="10">
    <location>
        <begin position="1008"/>
        <end position="1086"/>
    </location>
</feature>
<evidence type="ECO:0000256" key="2">
    <source>
        <dbReference type="ARBA" id="ARBA00022723"/>
    </source>
</evidence>
<evidence type="ECO:0000256" key="5">
    <source>
        <dbReference type="ARBA" id="ARBA00022801"/>
    </source>
</evidence>
<evidence type="ECO:0000256" key="1">
    <source>
        <dbReference type="ARBA" id="ARBA00007025"/>
    </source>
</evidence>
<feature type="region of interest" description="Disordered" evidence="10">
    <location>
        <begin position="126"/>
        <end position="264"/>
    </location>
</feature>
<dbReference type="InterPro" id="IPR017907">
    <property type="entry name" value="Znf_RING_CS"/>
</dbReference>
<dbReference type="GO" id="GO:0008094">
    <property type="term" value="F:ATP-dependent activity, acting on DNA"/>
    <property type="evidence" value="ECO:0007669"/>
    <property type="project" value="TreeGrafter"/>
</dbReference>
<feature type="compositionally biased region" description="Basic and acidic residues" evidence="10">
    <location>
        <begin position="1035"/>
        <end position="1044"/>
    </location>
</feature>
<evidence type="ECO:0000256" key="7">
    <source>
        <dbReference type="ARBA" id="ARBA00022833"/>
    </source>
</evidence>
<keyword evidence="3" id="KW-0547">Nucleotide-binding</keyword>
<evidence type="ECO:0000313" key="15">
    <source>
        <dbReference type="Proteomes" id="UP001201980"/>
    </source>
</evidence>
<dbReference type="CDD" id="cd18008">
    <property type="entry name" value="DEXDc_SHPRH-like"/>
    <property type="match status" value="1"/>
</dbReference>
<feature type="region of interest" description="Disordered" evidence="10">
    <location>
        <begin position="1107"/>
        <end position="1128"/>
    </location>
</feature>
<feature type="compositionally biased region" description="Basic residues" evidence="10">
    <location>
        <begin position="1168"/>
        <end position="1179"/>
    </location>
</feature>
<keyword evidence="15" id="KW-1185">Reference proteome</keyword>
<organism evidence="14 15">
    <name type="scientific">Zalerion maritima</name>
    <dbReference type="NCBI Taxonomy" id="339359"/>
    <lineage>
        <taxon>Eukaryota</taxon>
        <taxon>Fungi</taxon>
        <taxon>Dikarya</taxon>
        <taxon>Ascomycota</taxon>
        <taxon>Pezizomycotina</taxon>
        <taxon>Sordariomycetes</taxon>
        <taxon>Lulworthiomycetidae</taxon>
        <taxon>Lulworthiales</taxon>
        <taxon>Lulworthiaceae</taxon>
        <taxon>Zalerion</taxon>
    </lineage>
</organism>
<dbReference type="Pfam" id="PF00176">
    <property type="entry name" value="SNF2-rel_dom"/>
    <property type="match status" value="1"/>
</dbReference>
<feature type="domain" description="Helicase ATP-binding" evidence="12">
    <location>
        <begin position="574"/>
        <end position="763"/>
    </location>
</feature>
<dbReference type="EMBL" id="JAKWBI020000102">
    <property type="protein sequence ID" value="KAJ2902755.1"/>
    <property type="molecule type" value="Genomic_DNA"/>
</dbReference>
<dbReference type="CDD" id="cd18793">
    <property type="entry name" value="SF2_C_SNF"/>
    <property type="match status" value="1"/>
</dbReference>
<feature type="compositionally biased region" description="Polar residues" evidence="10">
    <location>
        <begin position="253"/>
        <end position="263"/>
    </location>
</feature>
<feature type="domain" description="Helicase C-terminal" evidence="13">
    <location>
        <begin position="1227"/>
        <end position="1382"/>
    </location>
</feature>
<feature type="compositionally biased region" description="Low complexity" evidence="10">
    <location>
        <begin position="240"/>
        <end position="252"/>
    </location>
</feature>
<dbReference type="PROSITE" id="PS51192">
    <property type="entry name" value="HELICASE_ATP_BIND_1"/>
    <property type="match status" value="1"/>
</dbReference>
<dbReference type="PANTHER" id="PTHR45626">
    <property type="entry name" value="TRANSCRIPTION TERMINATION FACTOR 2-RELATED"/>
    <property type="match status" value="1"/>
</dbReference>
<dbReference type="SMART" id="SM00184">
    <property type="entry name" value="RING"/>
    <property type="match status" value="1"/>
</dbReference>
<feature type="region of interest" description="Disordered" evidence="10">
    <location>
        <begin position="1162"/>
        <end position="1185"/>
    </location>
</feature>
<comment type="caution">
    <text evidence="14">The sequence shown here is derived from an EMBL/GenBank/DDBJ whole genome shotgun (WGS) entry which is preliminary data.</text>
</comment>
<evidence type="ECO:0000259" key="13">
    <source>
        <dbReference type="PROSITE" id="PS51194"/>
    </source>
</evidence>
<comment type="similarity">
    <text evidence="1">Belongs to the SNF2/RAD54 helicase family.</text>
</comment>
<dbReference type="SMART" id="SM00487">
    <property type="entry name" value="DEXDc"/>
    <property type="match status" value="1"/>
</dbReference>
<dbReference type="GO" id="GO:0004386">
    <property type="term" value="F:helicase activity"/>
    <property type="evidence" value="ECO:0007669"/>
    <property type="project" value="UniProtKB-KW"/>
</dbReference>
<dbReference type="Proteomes" id="UP001201980">
    <property type="component" value="Unassembled WGS sequence"/>
</dbReference>
<keyword evidence="2" id="KW-0479">Metal-binding</keyword>
<accession>A0AAD5WSQ1</accession>
<sequence length="1395" mass="153695">MAPLPVSDYPLFGRSSSPSAWFNPTSANKARTGGIHKKRSVSSKFNTTARTATPPPAEEELREQIKKLRGERDVIQSEIDLQWALLATIDADKEPGGAERCQRSQREWEKKRNVLSREIDLLRKRLPSQVNTNSRKPSATFRNKIQSERSASPASSSPGTMQWPGNPQGGQGFAFGNATNNGQSAGSSRDGNSSPSMPPFSNLANSSQASSNGQNPSLFNSIGNLPTFSLLGNTNGHGTSPSSTSQRVSSFSNMGSPASNNQVAGVKRSFDSGTGFPDAVIASHQKRQSQRPRFSSNEVIDLTGDDGAENNGGGNGFSTNGLAQGFGNQQGISPQSTVHNYHGLPAIQQPNFNNDHGQTFSLSHSRPFHSQNPTLGQSSNGWNNGLMPSTPSTTLASNYHTSNIHSSSSLPNLAGHGMADNSMNGSYNSGYNQLGGPSSAQNPAVQYRFTPASNISGSYVEEDGIHYEFAGCTGDFNPLARSAASSNNLQNLTHRTYGLSVPGAGFGGQYAHLAYRFGHNAESVDVKKEISSLLTNITPRSEDGSLEARHQTPAAMKNNLYEHQKIALKWMKDRESEGKSRGGILADDMGLGKTISALSLIADHKSSNPRRKTTLIVGPVAIVRQWEQEIKDKLRATHSLSVFLHHNKKESFEALRNYDVVLTTYGVLSAEYKRIEGYTVKHKMSWADTEGISELRKNCPLLHPKSKWYRVILDESQCAKNRNAQCSKAVRQLDSIYRWCLTGTPMMNNIEELYSIFAFLQTKPYDSWDDFQNHFKCLSPKNHNNYEPVRKRALQKLQTVLAAIMMRRTKQSVIDGKPIITLPKKTEEETYVVFDEEEERYYRGLEQRNVDIFNKYNRQGTVGKNYAVMLVLLLRLRQACCHPHLNTDVEPAPSQAELNSQLVHVHNITQQAIETIKHGIETSAFACGSCDDAATSPIFFSPCGHAICEACMLRIRADVEATNVQMGLESEANDNTACPQCANPVKLKNTFRLVAFKKCHMPELLEDEANQSAESDSETEDEEDDDLDSPSNVKNEPDADDKGNLKGFVVADSDPVDEVGDSQESASELEGPSTLTNPTSPDSGSTIDHEIFKLEEFNKAEDDVFNTEVEPKKANPTEAGTEIADSDSDLDYGVEDAEAELQGFIKGKSSPQVAIKPAKFLPQPKPAVPKKRKNGRKSKKDGTEDVRATELGILRKEAQKNRHAREKYMRYLVKNWQPSAKVTKAAELLKNICQVKKEKVIIFSSFTGLLDLLEIPLLHDLKLKYERFDGGMSGQQRDKALTTFKEDRNVKVLLVSLKAGNAGLNLTVANNVIIMDPYWNPFIENQAVDRTYRIGQMKAVMVHRILVKSTIEDRILELQKQKKGLVEAALDQGTAASLTRLSVGELGYLLGANDR</sequence>
<name>A0AAD5WSQ1_9PEZI</name>
<feature type="compositionally biased region" description="Acidic residues" evidence="10">
    <location>
        <begin position="1008"/>
        <end position="1028"/>
    </location>
</feature>
<dbReference type="PANTHER" id="PTHR45626:SF16">
    <property type="entry name" value="ATP-DEPENDENT HELICASE ULS1"/>
    <property type="match status" value="1"/>
</dbReference>
<feature type="domain" description="RING-type" evidence="11">
    <location>
        <begin position="927"/>
        <end position="981"/>
    </location>
</feature>
<evidence type="ECO:0000256" key="3">
    <source>
        <dbReference type="ARBA" id="ARBA00022741"/>
    </source>
</evidence>
<feature type="region of interest" description="Disordered" evidence="10">
    <location>
        <begin position="1"/>
        <end position="60"/>
    </location>
</feature>
<feature type="compositionally biased region" description="Polar residues" evidence="10">
    <location>
        <begin position="218"/>
        <end position="239"/>
    </location>
</feature>
<feature type="compositionally biased region" description="Polar residues" evidence="10">
    <location>
        <begin position="177"/>
        <end position="195"/>
    </location>
</feature>
<reference evidence="14" key="1">
    <citation type="submission" date="2022-07" db="EMBL/GenBank/DDBJ databases">
        <title>Draft genome sequence of Zalerion maritima ATCC 34329, a (micro)plastics degrading marine fungus.</title>
        <authorList>
            <person name="Paco A."/>
            <person name="Goncalves M.F.M."/>
            <person name="Rocha-Santos T.A.P."/>
            <person name="Alves A."/>
        </authorList>
    </citation>
    <scope>NUCLEOTIDE SEQUENCE</scope>
    <source>
        <strain evidence="14">ATCC 34329</strain>
    </source>
</reference>
<dbReference type="SUPFAM" id="SSF57850">
    <property type="entry name" value="RING/U-box"/>
    <property type="match status" value="1"/>
</dbReference>
<dbReference type="InterPro" id="IPR001650">
    <property type="entry name" value="Helicase_C-like"/>
</dbReference>
<proteinExistence type="inferred from homology"/>
<keyword evidence="8" id="KW-0067">ATP-binding</keyword>
<dbReference type="InterPro" id="IPR049730">
    <property type="entry name" value="SNF2/RAD54-like_C"/>
</dbReference>
<feature type="compositionally biased region" description="Low complexity" evidence="10">
    <location>
        <begin position="201"/>
        <end position="217"/>
    </location>
</feature>
<dbReference type="InterPro" id="IPR000330">
    <property type="entry name" value="SNF2_N"/>
</dbReference>
<dbReference type="PROSITE" id="PS00518">
    <property type="entry name" value="ZF_RING_1"/>
    <property type="match status" value="1"/>
</dbReference>
<dbReference type="PROSITE" id="PS50089">
    <property type="entry name" value="ZF_RING_2"/>
    <property type="match status" value="1"/>
</dbReference>
<dbReference type="InterPro" id="IPR013083">
    <property type="entry name" value="Znf_RING/FYVE/PHD"/>
</dbReference>
<dbReference type="SMART" id="SM00490">
    <property type="entry name" value="HELICc"/>
    <property type="match status" value="1"/>
</dbReference>
<dbReference type="Gene3D" id="3.30.40.10">
    <property type="entry name" value="Zinc/RING finger domain, C3HC4 (zinc finger)"/>
    <property type="match status" value="1"/>
</dbReference>
<dbReference type="SUPFAM" id="SSF52540">
    <property type="entry name" value="P-loop containing nucleoside triphosphate hydrolases"/>
    <property type="match status" value="2"/>
</dbReference>
<feature type="compositionally biased region" description="Polar residues" evidence="10">
    <location>
        <begin position="128"/>
        <end position="144"/>
    </location>
</feature>
<dbReference type="InterPro" id="IPR038718">
    <property type="entry name" value="SNF2-like_sf"/>
</dbReference>
<dbReference type="GO" id="GO:0005634">
    <property type="term" value="C:nucleus"/>
    <property type="evidence" value="ECO:0007669"/>
    <property type="project" value="TreeGrafter"/>
</dbReference>
<dbReference type="Gene3D" id="3.40.50.300">
    <property type="entry name" value="P-loop containing nucleotide triphosphate hydrolases"/>
    <property type="match status" value="2"/>
</dbReference>
<evidence type="ECO:0000256" key="9">
    <source>
        <dbReference type="PROSITE-ProRule" id="PRU00175"/>
    </source>
</evidence>
<dbReference type="InterPro" id="IPR014001">
    <property type="entry name" value="Helicase_ATP-bd"/>
</dbReference>
<dbReference type="GO" id="GO:0016787">
    <property type="term" value="F:hydrolase activity"/>
    <property type="evidence" value="ECO:0007669"/>
    <property type="project" value="UniProtKB-KW"/>
</dbReference>
<feature type="compositionally biased region" description="Polar residues" evidence="10">
    <location>
        <begin position="1073"/>
        <end position="1086"/>
    </location>
</feature>
<evidence type="ECO:0000259" key="11">
    <source>
        <dbReference type="PROSITE" id="PS50089"/>
    </source>
</evidence>